<reference evidence="2" key="1">
    <citation type="submission" date="2018-10" db="EMBL/GenBank/DDBJ databases">
        <title>Hidden diversity of soil giant viruses.</title>
        <authorList>
            <person name="Schulz F."/>
            <person name="Alteio L."/>
            <person name="Goudeau D."/>
            <person name="Ryan E.M."/>
            <person name="Malmstrom R.R."/>
            <person name="Blanchard J."/>
            <person name="Woyke T."/>
        </authorList>
    </citation>
    <scope>NUCLEOTIDE SEQUENCE</scope>
    <source>
        <strain evidence="2">HAV1</strain>
    </source>
</reference>
<name>A0A3G5A2H2_9VIRU</name>
<gene>
    <name evidence="2" type="ORF">Harvfovirus1_16</name>
</gene>
<accession>A0A3G5A2H2</accession>
<sequence length="90" mass="10001">MLIEILLSIILIIVVIILAILGYASYQMRPVLGLIKEVENLNYSGIRPIATDMVRTVVLPELKVSFEKDIKDFITNLFKGGVKGGNQMPV</sequence>
<dbReference type="EMBL" id="MK072243">
    <property type="protein sequence ID" value="AYV80391.1"/>
    <property type="molecule type" value="Genomic_DNA"/>
</dbReference>
<evidence type="ECO:0000256" key="1">
    <source>
        <dbReference type="SAM" id="Phobius"/>
    </source>
</evidence>
<evidence type="ECO:0000313" key="2">
    <source>
        <dbReference type="EMBL" id="AYV80391.1"/>
    </source>
</evidence>
<protein>
    <submittedName>
        <fullName evidence="2">Uncharacterized protein</fullName>
    </submittedName>
</protein>
<keyword evidence="1" id="KW-0812">Transmembrane</keyword>
<organism evidence="2">
    <name type="scientific">Harvfovirus sp</name>
    <dbReference type="NCBI Taxonomy" id="2487768"/>
    <lineage>
        <taxon>Viruses</taxon>
        <taxon>Varidnaviria</taxon>
        <taxon>Bamfordvirae</taxon>
        <taxon>Nucleocytoviricota</taxon>
        <taxon>Megaviricetes</taxon>
        <taxon>Imitervirales</taxon>
        <taxon>Mimiviridae</taxon>
        <taxon>Klosneuvirinae</taxon>
    </lineage>
</organism>
<feature type="transmembrane region" description="Helical" evidence="1">
    <location>
        <begin position="6"/>
        <end position="26"/>
    </location>
</feature>
<proteinExistence type="predicted"/>
<keyword evidence="1" id="KW-1133">Transmembrane helix</keyword>
<keyword evidence="1" id="KW-0472">Membrane</keyword>